<organism evidence="6 7">
    <name type="scientific">Anaerosalibacter bizertensis</name>
    <dbReference type="NCBI Taxonomy" id="932217"/>
    <lineage>
        <taxon>Bacteria</taxon>
        <taxon>Bacillati</taxon>
        <taxon>Bacillota</taxon>
        <taxon>Tissierellia</taxon>
        <taxon>Tissierellales</taxon>
        <taxon>Sporanaerobacteraceae</taxon>
        <taxon>Anaerosalibacter</taxon>
    </lineage>
</organism>
<evidence type="ECO:0000313" key="7">
    <source>
        <dbReference type="Proteomes" id="UP000462760"/>
    </source>
</evidence>
<evidence type="ECO:0000256" key="1">
    <source>
        <dbReference type="ARBA" id="ARBA00023015"/>
    </source>
</evidence>
<dbReference type="GO" id="GO:0003677">
    <property type="term" value="F:DNA binding"/>
    <property type="evidence" value="ECO:0007669"/>
    <property type="project" value="UniProtKB-KW"/>
</dbReference>
<dbReference type="PROSITE" id="PS50995">
    <property type="entry name" value="HTH_MARR_2"/>
    <property type="match status" value="1"/>
</dbReference>
<evidence type="ECO:0000259" key="4">
    <source>
        <dbReference type="PROSITE" id="PS50995"/>
    </source>
</evidence>
<dbReference type="PANTHER" id="PTHR42756">
    <property type="entry name" value="TRANSCRIPTIONAL REGULATOR, MARR"/>
    <property type="match status" value="1"/>
</dbReference>
<keyword evidence="8" id="KW-1185">Reference proteome</keyword>
<sequence length="147" mass="17463">MDNIDKDSLYFIFLEILRLHYYRTHVLLEEVGIYPGQPPMLFILNKEGGQSQSELAEKLQVKPSTITVMLKRMEKEGIVERRKDELDQRIIRVYITEKGRKLCNEATKVMNKVQKECFENITTEEKIILRRLFIQMRDNLNNALDMQ</sequence>
<dbReference type="PANTHER" id="PTHR42756:SF1">
    <property type="entry name" value="TRANSCRIPTIONAL REPRESSOR OF EMRAB OPERON"/>
    <property type="match status" value="1"/>
</dbReference>
<reference evidence="6 7" key="1">
    <citation type="submission" date="2019-08" db="EMBL/GenBank/DDBJ databases">
        <title>In-depth cultivation of the pig gut microbiome towards novel bacterial diversity and tailored functional studies.</title>
        <authorList>
            <person name="Wylensek D."/>
            <person name="Hitch T.C.A."/>
            <person name="Clavel T."/>
        </authorList>
    </citation>
    <scope>NUCLEOTIDE SEQUENCE [LARGE SCALE GENOMIC DNA]</scope>
    <source>
        <strain evidence="6 7">Med78-601-WT-4W-RMD-3</strain>
    </source>
</reference>
<dbReference type="Gene3D" id="1.10.10.10">
    <property type="entry name" value="Winged helix-like DNA-binding domain superfamily/Winged helix DNA-binding domain"/>
    <property type="match status" value="1"/>
</dbReference>
<proteinExistence type="predicted"/>
<dbReference type="EMBL" id="JAKNID010000061">
    <property type="protein sequence ID" value="MCG4565881.1"/>
    <property type="molecule type" value="Genomic_DNA"/>
</dbReference>
<dbReference type="SMART" id="SM00347">
    <property type="entry name" value="HTH_MARR"/>
    <property type="match status" value="1"/>
</dbReference>
<dbReference type="CDD" id="cd00090">
    <property type="entry name" value="HTH_ARSR"/>
    <property type="match status" value="1"/>
</dbReference>
<gene>
    <name evidence="6" type="ORF">FYJ27_05150</name>
    <name evidence="5" type="ORF">L0P62_10505</name>
</gene>
<dbReference type="Pfam" id="PF01047">
    <property type="entry name" value="MarR"/>
    <property type="match status" value="1"/>
</dbReference>
<dbReference type="PRINTS" id="PR00598">
    <property type="entry name" value="HTHMARR"/>
</dbReference>
<comment type="caution">
    <text evidence="6">The sequence shown here is derived from an EMBL/GenBank/DDBJ whole genome shotgun (WGS) entry which is preliminary data.</text>
</comment>
<reference evidence="5" key="2">
    <citation type="submission" date="2022-01" db="EMBL/GenBank/DDBJ databases">
        <title>Collection of gut derived symbiotic bacterial strains cultured from healthy donors.</title>
        <authorList>
            <person name="Lin H."/>
            <person name="Kohout C."/>
            <person name="Waligurski E."/>
            <person name="Pamer E.G."/>
        </authorList>
    </citation>
    <scope>NUCLEOTIDE SEQUENCE</scope>
    <source>
        <strain evidence="5">MSK.14.39</strain>
    </source>
</reference>
<feature type="domain" description="HTH marR-type" evidence="4">
    <location>
        <begin position="1"/>
        <end position="138"/>
    </location>
</feature>
<evidence type="ECO:0000256" key="3">
    <source>
        <dbReference type="ARBA" id="ARBA00023163"/>
    </source>
</evidence>
<dbReference type="Proteomes" id="UP000462760">
    <property type="component" value="Unassembled WGS sequence"/>
</dbReference>
<dbReference type="InterPro" id="IPR011991">
    <property type="entry name" value="ArsR-like_HTH"/>
</dbReference>
<dbReference type="EMBL" id="VULR01000005">
    <property type="protein sequence ID" value="MSS43121.1"/>
    <property type="molecule type" value="Genomic_DNA"/>
</dbReference>
<dbReference type="InterPro" id="IPR036388">
    <property type="entry name" value="WH-like_DNA-bd_sf"/>
</dbReference>
<accession>A0A844FGP2</accession>
<dbReference type="OrthoDB" id="6400170at2"/>
<protein>
    <submittedName>
        <fullName evidence="6">MarR family transcriptional regulator</fullName>
    </submittedName>
</protein>
<keyword evidence="3" id="KW-0804">Transcription</keyword>
<dbReference type="SUPFAM" id="SSF46785">
    <property type="entry name" value="Winged helix' DNA-binding domain"/>
    <property type="match status" value="1"/>
</dbReference>
<dbReference type="Proteomes" id="UP001108123">
    <property type="component" value="Unassembled WGS sequence"/>
</dbReference>
<keyword evidence="2" id="KW-0238">DNA-binding</keyword>
<name>A0A844FGP2_9FIRM</name>
<evidence type="ECO:0000256" key="2">
    <source>
        <dbReference type="ARBA" id="ARBA00023125"/>
    </source>
</evidence>
<evidence type="ECO:0000313" key="6">
    <source>
        <dbReference type="EMBL" id="MSS43121.1"/>
    </source>
</evidence>
<dbReference type="AlphaFoldDB" id="A0A844FGP2"/>
<evidence type="ECO:0000313" key="8">
    <source>
        <dbReference type="Proteomes" id="UP001108123"/>
    </source>
</evidence>
<keyword evidence="1" id="KW-0805">Transcription regulation</keyword>
<dbReference type="RefSeq" id="WP_154483795.1">
    <property type="nucleotide sequence ID" value="NZ_JAHLOA010000001.1"/>
</dbReference>
<dbReference type="GO" id="GO:0003700">
    <property type="term" value="F:DNA-binding transcription factor activity"/>
    <property type="evidence" value="ECO:0007669"/>
    <property type="project" value="InterPro"/>
</dbReference>
<evidence type="ECO:0000313" key="5">
    <source>
        <dbReference type="EMBL" id="MCG4565881.1"/>
    </source>
</evidence>
<dbReference type="InterPro" id="IPR000835">
    <property type="entry name" value="HTH_MarR-typ"/>
</dbReference>
<dbReference type="InterPro" id="IPR036390">
    <property type="entry name" value="WH_DNA-bd_sf"/>
</dbReference>